<dbReference type="Pfam" id="PF00535">
    <property type="entry name" value="Glycos_transf_2"/>
    <property type="match status" value="1"/>
</dbReference>
<dbReference type="InterPro" id="IPR054028">
    <property type="entry name" value="TarS/TarP_linker"/>
</dbReference>
<accession>A0ABP7TSK9</accession>
<protein>
    <recommendedName>
        <fullName evidence="5">Glycosyl transferase</fullName>
    </recommendedName>
</protein>
<gene>
    <name evidence="3" type="ORF">GCM10022232_90690</name>
</gene>
<dbReference type="SUPFAM" id="SSF53448">
    <property type="entry name" value="Nucleotide-diphospho-sugar transferases"/>
    <property type="match status" value="1"/>
</dbReference>
<keyword evidence="4" id="KW-1185">Reference proteome</keyword>
<name>A0ABP7TSK9_9ACTN</name>
<organism evidence="3 4">
    <name type="scientific">Streptomyces plumbiresistens</name>
    <dbReference type="NCBI Taxonomy" id="511811"/>
    <lineage>
        <taxon>Bacteria</taxon>
        <taxon>Bacillati</taxon>
        <taxon>Actinomycetota</taxon>
        <taxon>Actinomycetes</taxon>
        <taxon>Kitasatosporales</taxon>
        <taxon>Streptomycetaceae</taxon>
        <taxon>Streptomyces</taxon>
    </lineage>
</organism>
<reference evidence="4" key="1">
    <citation type="journal article" date="2019" name="Int. J. Syst. Evol. Microbiol.">
        <title>The Global Catalogue of Microorganisms (GCM) 10K type strain sequencing project: providing services to taxonomists for standard genome sequencing and annotation.</title>
        <authorList>
            <consortium name="The Broad Institute Genomics Platform"/>
            <consortium name="The Broad Institute Genome Sequencing Center for Infectious Disease"/>
            <person name="Wu L."/>
            <person name="Ma J."/>
        </authorList>
    </citation>
    <scope>NUCLEOTIDE SEQUENCE [LARGE SCALE GENOMIC DNA]</scope>
    <source>
        <strain evidence="4">JCM 16924</strain>
    </source>
</reference>
<evidence type="ECO:0008006" key="5">
    <source>
        <dbReference type="Google" id="ProtNLM"/>
    </source>
</evidence>
<feature type="domain" description="Glycosyltransferase 2-like" evidence="1">
    <location>
        <begin position="5"/>
        <end position="137"/>
    </location>
</feature>
<proteinExistence type="predicted"/>
<dbReference type="PANTHER" id="PTHR22916:SF3">
    <property type="entry name" value="UDP-GLCNAC:BETAGAL BETA-1,3-N-ACETYLGLUCOSAMINYLTRANSFERASE-LIKE PROTEIN 1"/>
    <property type="match status" value="1"/>
</dbReference>
<dbReference type="Gene3D" id="3.90.550.10">
    <property type="entry name" value="Spore Coat Polysaccharide Biosynthesis Protein SpsA, Chain A"/>
    <property type="match status" value="1"/>
</dbReference>
<feature type="domain" description="TarS/TarP linker" evidence="2">
    <location>
        <begin position="218"/>
        <end position="317"/>
    </location>
</feature>
<dbReference type="PANTHER" id="PTHR22916">
    <property type="entry name" value="GLYCOSYLTRANSFERASE"/>
    <property type="match status" value="1"/>
</dbReference>
<dbReference type="Proteomes" id="UP001500456">
    <property type="component" value="Unassembled WGS sequence"/>
</dbReference>
<dbReference type="CDD" id="cd00761">
    <property type="entry name" value="Glyco_tranf_GTA_type"/>
    <property type="match status" value="1"/>
</dbReference>
<dbReference type="Pfam" id="PF22181">
    <property type="entry name" value="TarS_linker"/>
    <property type="match status" value="1"/>
</dbReference>
<dbReference type="EMBL" id="BAAAZX010000050">
    <property type="protein sequence ID" value="GAA4030634.1"/>
    <property type="molecule type" value="Genomic_DNA"/>
</dbReference>
<sequence length="556" mass="62482">MLKVSIVVPVYNAGDYIERCAPSLLHQSLGRDEYEIIYVDDGSTDDSGQRVDRLAEQHPHVRVVHQENSGWPGKPRNVGVRTARGEYVQFVDQDDELTPEALERLYRLAARNASDIVLGKVVGTMQGPSSLFRRTVEQCTAEDAPLMESLTPHKMFRREFLLAEDITFPEGPVRLEDQVFMARAYVRAKRVSILGDHPYYVWNRREDGGNTSSRASTPETYYGHLRTVVEAIKEGTEPGPLQDHLLRRSYRVELLRPVSEPRVLQRTGSSRERYFDVVRRMALDCYPPGVREGLPAITRLRAHLLEEGNLESLVELARRTQEIKPQVTVDAIRRHKDRLVIRTTIGMLRPDGEPLTLVERYGRLLLDPDLLADIKGAEDWEVPHPLGDARGEILVHDAARNLWWFPDTDLAPRTEPLGNGRHRVIITGETVIDPLTLAGGTDMPPGTHLVWANARLLGVGRRDRLTGTPSCPAAYTTGSPARLVMPTWGGPSGQLRLSVGQPGHISVPHRVLLHATATPSVRRAARTLVRRLPKDVRKQVRTLARRADPWTAGRKD</sequence>
<dbReference type="RefSeq" id="WP_345571617.1">
    <property type="nucleotide sequence ID" value="NZ_BAAAZX010000050.1"/>
</dbReference>
<evidence type="ECO:0000259" key="1">
    <source>
        <dbReference type="Pfam" id="PF00535"/>
    </source>
</evidence>
<comment type="caution">
    <text evidence="3">The sequence shown here is derived from an EMBL/GenBank/DDBJ whole genome shotgun (WGS) entry which is preliminary data.</text>
</comment>
<evidence type="ECO:0000313" key="4">
    <source>
        <dbReference type="Proteomes" id="UP001500456"/>
    </source>
</evidence>
<evidence type="ECO:0000259" key="2">
    <source>
        <dbReference type="Pfam" id="PF22181"/>
    </source>
</evidence>
<dbReference type="InterPro" id="IPR029044">
    <property type="entry name" value="Nucleotide-diphossugar_trans"/>
</dbReference>
<evidence type="ECO:0000313" key="3">
    <source>
        <dbReference type="EMBL" id="GAA4030634.1"/>
    </source>
</evidence>
<dbReference type="InterPro" id="IPR001173">
    <property type="entry name" value="Glyco_trans_2-like"/>
</dbReference>